<dbReference type="Proteomes" id="UP000593713">
    <property type="component" value="Segment"/>
</dbReference>
<evidence type="ECO:0000313" key="1">
    <source>
        <dbReference type="EMBL" id="QOR56768.1"/>
    </source>
</evidence>
<accession>A0A7M1RR45</accession>
<dbReference type="EMBL" id="MT774396">
    <property type="protein sequence ID" value="QOR56768.1"/>
    <property type="molecule type" value="Genomic_DNA"/>
</dbReference>
<reference evidence="1 2" key="1">
    <citation type="submission" date="2020-07" db="EMBL/GenBank/DDBJ databases">
        <title>Taxonomic proposal: Crassvirales, a new order of highly abundant and diverse bacterial viruses.</title>
        <authorList>
            <person name="Shkoporov A.N."/>
            <person name="Stockdale S.R."/>
            <person name="Guerin E."/>
            <person name="Ross R.P."/>
            <person name="Hill C."/>
        </authorList>
    </citation>
    <scope>NUCLEOTIDE SEQUENCE [LARGE SCALE GENOMIC DNA]</scope>
</reference>
<dbReference type="RefSeq" id="YP_010112220.1">
    <property type="nucleotide sequence ID" value="NC_055889.1"/>
</dbReference>
<proteinExistence type="predicted"/>
<dbReference type="GeneID" id="65130685"/>
<sequence>MMELKNYNPKSSEDWAIVAKYDTVEFTDEEDINQPTEVEIDGME</sequence>
<organism evidence="1 2">
    <name type="scientific">uncultured phage cr53_1</name>
    <dbReference type="NCBI Taxonomy" id="2772080"/>
    <lineage>
        <taxon>Viruses</taxon>
        <taxon>Duplodnaviria</taxon>
        <taxon>Heunggongvirae</taxon>
        <taxon>Uroviricota</taxon>
        <taxon>Caudoviricetes</taxon>
        <taxon>Crassvirales</taxon>
        <taxon>Suoliviridae</taxon>
        <taxon>Loutivirinae</taxon>
        <taxon>Blohavirus</taxon>
        <taxon>Blohavirus americanus</taxon>
    </lineage>
</organism>
<dbReference type="KEGG" id="vg:65130685"/>
<name>A0A7M1RR45_9CAUD</name>
<protein>
    <submittedName>
        <fullName evidence="1">Uncharacterized protein</fullName>
    </submittedName>
</protein>
<keyword evidence="2" id="KW-1185">Reference proteome</keyword>
<evidence type="ECO:0000313" key="2">
    <source>
        <dbReference type="Proteomes" id="UP000593713"/>
    </source>
</evidence>